<evidence type="ECO:0000313" key="7">
    <source>
        <dbReference type="EMBL" id="OGM09793.1"/>
    </source>
</evidence>
<evidence type="ECO:0000256" key="1">
    <source>
        <dbReference type="ARBA" id="ARBA00004141"/>
    </source>
</evidence>
<comment type="caution">
    <text evidence="7">The sequence shown here is derived from an EMBL/GenBank/DDBJ whole genome shotgun (WGS) entry which is preliminary data.</text>
</comment>
<keyword evidence="4 5" id="KW-0472">Membrane</keyword>
<dbReference type="AlphaFoldDB" id="A0A1F7X4I1"/>
<feature type="transmembrane region" description="Helical" evidence="5">
    <location>
        <begin position="386"/>
        <end position="404"/>
    </location>
</feature>
<dbReference type="GO" id="GO:0016020">
    <property type="term" value="C:membrane"/>
    <property type="evidence" value="ECO:0007669"/>
    <property type="project" value="UniProtKB-SubCell"/>
</dbReference>
<dbReference type="Proteomes" id="UP000176939">
    <property type="component" value="Unassembled WGS sequence"/>
</dbReference>
<feature type="transmembrane region" description="Helical" evidence="5">
    <location>
        <begin position="21"/>
        <end position="38"/>
    </location>
</feature>
<feature type="transmembrane region" description="Helical" evidence="5">
    <location>
        <begin position="165"/>
        <end position="185"/>
    </location>
</feature>
<dbReference type="Pfam" id="PF04932">
    <property type="entry name" value="Wzy_C"/>
    <property type="match status" value="1"/>
</dbReference>
<feature type="transmembrane region" description="Helical" evidence="5">
    <location>
        <begin position="351"/>
        <end position="374"/>
    </location>
</feature>
<evidence type="ECO:0000256" key="3">
    <source>
        <dbReference type="ARBA" id="ARBA00022989"/>
    </source>
</evidence>
<organism evidence="7 8">
    <name type="scientific">Candidatus Woesebacteria bacterium RBG_13_36_22</name>
    <dbReference type="NCBI Taxonomy" id="1802478"/>
    <lineage>
        <taxon>Bacteria</taxon>
        <taxon>Candidatus Woeseibacteriota</taxon>
    </lineage>
</organism>
<feature type="transmembrane region" description="Helical" evidence="5">
    <location>
        <begin position="110"/>
        <end position="129"/>
    </location>
</feature>
<reference evidence="7 8" key="1">
    <citation type="journal article" date="2016" name="Nat. Commun.">
        <title>Thousands of microbial genomes shed light on interconnected biogeochemical processes in an aquifer system.</title>
        <authorList>
            <person name="Anantharaman K."/>
            <person name="Brown C.T."/>
            <person name="Hug L.A."/>
            <person name="Sharon I."/>
            <person name="Castelle C.J."/>
            <person name="Probst A.J."/>
            <person name="Thomas B.C."/>
            <person name="Singh A."/>
            <person name="Wilkins M.J."/>
            <person name="Karaoz U."/>
            <person name="Brodie E.L."/>
            <person name="Williams K.H."/>
            <person name="Hubbard S.S."/>
            <person name="Banfield J.F."/>
        </authorList>
    </citation>
    <scope>NUCLEOTIDE SEQUENCE [LARGE SCALE GENOMIC DNA]</scope>
</reference>
<protein>
    <recommendedName>
        <fullName evidence="6">O-antigen ligase-related domain-containing protein</fullName>
    </recommendedName>
</protein>
<dbReference type="InterPro" id="IPR051533">
    <property type="entry name" value="WaaL-like"/>
</dbReference>
<dbReference type="EMBL" id="MGFQ01000019">
    <property type="protein sequence ID" value="OGM09793.1"/>
    <property type="molecule type" value="Genomic_DNA"/>
</dbReference>
<evidence type="ECO:0000313" key="8">
    <source>
        <dbReference type="Proteomes" id="UP000176939"/>
    </source>
</evidence>
<keyword evidence="3 5" id="KW-1133">Transmembrane helix</keyword>
<accession>A0A1F7X4I1</accession>
<feature type="domain" description="O-antigen ligase-related" evidence="6">
    <location>
        <begin position="231"/>
        <end position="368"/>
    </location>
</feature>
<feature type="transmembrane region" description="Helical" evidence="5">
    <location>
        <begin position="205"/>
        <end position="222"/>
    </location>
</feature>
<comment type="subcellular location">
    <subcellularLocation>
        <location evidence="1">Membrane</location>
        <topology evidence="1">Multi-pass membrane protein</topology>
    </subcellularLocation>
</comment>
<dbReference type="PANTHER" id="PTHR37422">
    <property type="entry name" value="TEICHURONIC ACID BIOSYNTHESIS PROTEIN TUAE"/>
    <property type="match status" value="1"/>
</dbReference>
<feature type="transmembrane region" description="Helical" evidence="5">
    <location>
        <begin position="85"/>
        <end position="104"/>
    </location>
</feature>
<dbReference type="PANTHER" id="PTHR37422:SF17">
    <property type="entry name" value="O-ANTIGEN LIGASE"/>
    <property type="match status" value="1"/>
</dbReference>
<keyword evidence="2 5" id="KW-0812">Transmembrane</keyword>
<feature type="transmembrane region" description="Helical" evidence="5">
    <location>
        <begin position="228"/>
        <end position="261"/>
    </location>
</feature>
<sequence>MGFIGKKKLIPTVSFLLEKTFQIFIFLIPSQLALHFWPKWAFVYGIRIDYLAPTLYLSDILILTIFFLWLIDISLNRYQVKFKNLGLYLVPLLILIFLNIIFTTNYYLAIYKWLKLLELAMLCVFVVQYRKIEIKKWIFKPLAFSIIFFVIIGMLQFIHKGTIGGAFYILGERAFSIYTPGIALVDIFGRQFMRAYSTFPHPNSLAGFLGISILLFLLFGKSLNRRLYYLVIVFAFLGIVISFSRTVIFTLCVTGIFWFLINNKKKEIMVGKLTTILLIITSILLLGIKTNFITSKINNVENIYQRISLIKTSGEMIKEHPIFGVGLGNFIKNIPKYSKDNSWLLQPVHNIYLLIFAETGLMGLVIFFILSIRILNKTLSFNKRNFIYLLLFVLLTGFFDHYWITIQQNLLLEVLIFAMILREDIKFT</sequence>
<proteinExistence type="predicted"/>
<feature type="transmembrane region" description="Helical" evidence="5">
    <location>
        <begin position="141"/>
        <end position="159"/>
    </location>
</feature>
<feature type="transmembrane region" description="Helical" evidence="5">
    <location>
        <begin position="50"/>
        <end position="73"/>
    </location>
</feature>
<evidence type="ECO:0000256" key="4">
    <source>
        <dbReference type="ARBA" id="ARBA00023136"/>
    </source>
</evidence>
<gene>
    <name evidence="7" type="ORF">A2Z67_03270</name>
</gene>
<evidence type="ECO:0000256" key="2">
    <source>
        <dbReference type="ARBA" id="ARBA00022692"/>
    </source>
</evidence>
<evidence type="ECO:0000259" key="6">
    <source>
        <dbReference type="Pfam" id="PF04932"/>
    </source>
</evidence>
<evidence type="ECO:0000256" key="5">
    <source>
        <dbReference type="SAM" id="Phobius"/>
    </source>
</evidence>
<name>A0A1F7X4I1_9BACT</name>
<feature type="transmembrane region" description="Helical" evidence="5">
    <location>
        <begin position="273"/>
        <end position="293"/>
    </location>
</feature>
<dbReference type="InterPro" id="IPR007016">
    <property type="entry name" value="O-antigen_ligase-rel_domated"/>
</dbReference>